<keyword evidence="1" id="KW-0472">Membrane</keyword>
<feature type="transmembrane region" description="Helical" evidence="1">
    <location>
        <begin position="12"/>
        <end position="34"/>
    </location>
</feature>
<dbReference type="AlphaFoldDB" id="A0A6J4V1J8"/>
<accession>A0A6J4V1J8</accession>
<organism evidence="2">
    <name type="scientific">uncultured Thermomicrobiales bacterium</name>
    <dbReference type="NCBI Taxonomy" id="1645740"/>
    <lineage>
        <taxon>Bacteria</taxon>
        <taxon>Pseudomonadati</taxon>
        <taxon>Thermomicrobiota</taxon>
        <taxon>Thermomicrobia</taxon>
        <taxon>Thermomicrobiales</taxon>
        <taxon>environmental samples</taxon>
    </lineage>
</organism>
<sequence length="138" mass="14398">MDGGANDGKTKTYLIGGSLAALLLFVALIVGLYLLGGPEQSPLERLRDIAVVFVVLLNLVVVVLLAGIAAALAFLVIQTKDRVIPLLEEATGAVRRARGTVEFVSEEAVRPIVTVAGTVARIRAMANAAGGKPGRKRP</sequence>
<reference evidence="2" key="1">
    <citation type="submission" date="2020-02" db="EMBL/GenBank/DDBJ databases">
        <authorList>
            <person name="Meier V. D."/>
        </authorList>
    </citation>
    <scope>NUCLEOTIDE SEQUENCE</scope>
    <source>
        <strain evidence="2">AVDCRST_MAG59</strain>
    </source>
</reference>
<proteinExistence type="predicted"/>
<name>A0A6J4V1J8_9BACT</name>
<keyword evidence="1" id="KW-1133">Transmembrane helix</keyword>
<keyword evidence="1" id="KW-0812">Transmembrane</keyword>
<protein>
    <submittedName>
        <fullName evidence="2">Uncharacterized protein</fullName>
    </submittedName>
</protein>
<gene>
    <name evidence="2" type="ORF">AVDCRST_MAG59-2890</name>
</gene>
<dbReference type="EMBL" id="CADCWF010000192">
    <property type="protein sequence ID" value="CAA9564602.1"/>
    <property type="molecule type" value="Genomic_DNA"/>
</dbReference>
<evidence type="ECO:0000256" key="1">
    <source>
        <dbReference type="SAM" id="Phobius"/>
    </source>
</evidence>
<evidence type="ECO:0000313" key="2">
    <source>
        <dbReference type="EMBL" id="CAA9564602.1"/>
    </source>
</evidence>
<feature type="transmembrane region" description="Helical" evidence="1">
    <location>
        <begin position="49"/>
        <end position="77"/>
    </location>
</feature>